<dbReference type="OrthoDB" id="429636at2759"/>
<comment type="caution">
    <text evidence="3">The sequence shown here is derived from an EMBL/GenBank/DDBJ whole genome shotgun (WGS) entry which is preliminary data.</text>
</comment>
<dbReference type="PROSITE" id="PS50829">
    <property type="entry name" value="GYF"/>
    <property type="match status" value="1"/>
</dbReference>
<evidence type="ECO:0000256" key="1">
    <source>
        <dbReference type="SAM" id="MobiDB-lite"/>
    </source>
</evidence>
<feature type="compositionally biased region" description="Basic and acidic residues" evidence="1">
    <location>
        <begin position="172"/>
        <end position="184"/>
    </location>
</feature>
<sequence>MLVWYEHEMLPEELRVRYEARMPFIPIRELFHPPLQPFKSRPRLAPPKVPQRVETKPPTWHYLDTKGQLQGPFSSQQMALWHDHDMLPKTLRLRRGTDTEFFTIPEFFPAPLTPFKSLPVVPAAKEAPPAAVRQVPQQPKADLSHLGPLASLFANATAAAHASAQQALAAGKKGEKGKGKHAAEEGEQAQSKKGRGKAKEKAAQEAENGWVWSAEHGWSNDKWWDWSWNGWSENGESWENGKQAGDWSGDGAPHKEKGDKVTAVQAAFGSLKWGPPFQDDDLFPEEPIRRVLDEGIVWEERWISPLAVRFSQGKIHPFFHERGPISEVMLQIKLKTEEGKRSKRIEPPFPPVRLLHLKEQGVLVTLDNRRLYALQRFALQEWPTPCLVRALCVDELTPTRLRAENRKFTNRLCGLQLEVESRSNAFDTFSWVTEAAQTEVPRFCRPVALRAYDRAVSLLPVLVVHALLCQKLRPYLRSRWPLLRFLAVALPSPQKREFASKRVLLQHILELSKPTGEVLTCPRVCVGYKAETVVALGKGRSCVSSKLSVERPLSLLQAPGPLSRIQRRVLWALLPMSCLPYVRSSLKGAAQDWIVGFLLAWGKVAAFTLQLAPLP</sequence>
<dbReference type="SUPFAM" id="SSF55277">
    <property type="entry name" value="GYF domain"/>
    <property type="match status" value="1"/>
</dbReference>
<dbReference type="Pfam" id="PF02213">
    <property type="entry name" value="GYF"/>
    <property type="match status" value="1"/>
</dbReference>
<protein>
    <submittedName>
        <fullName evidence="3">Slc47a1 protein</fullName>
    </submittedName>
</protein>
<keyword evidence="4" id="KW-1185">Reference proteome</keyword>
<proteinExistence type="predicted"/>
<dbReference type="EMBL" id="CAJNDS010000957">
    <property type="protein sequence ID" value="CAE7242049.1"/>
    <property type="molecule type" value="Genomic_DNA"/>
</dbReference>
<gene>
    <name evidence="3" type="primary">Slc47a1</name>
    <name evidence="3" type="ORF">SNAT2548_LOCUS11055</name>
</gene>
<dbReference type="AlphaFoldDB" id="A0A812LI25"/>
<feature type="region of interest" description="Disordered" evidence="1">
    <location>
        <begin position="167"/>
        <end position="207"/>
    </location>
</feature>
<reference evidence="3" key="1">
    <citation type="submission" date="2021-02" db="EMBL/GenBank/DDBJ databases">
        <authorList>
            <person name="Dougan E. K."/>
            <person name="Rhodes N."/>
            <person name="Thang M."/>
            <person name="Chan C."/>
        </authorList>
    </citation>
    <scope>NUCLEOTIDE SEQUENCE</scope>
</reference>
<evidence type="ECO:0000259" key="2">
    <source>
        <dbReference type="PROSITE" id="PS50829"/>
    </source>
</evidence>
<accession>A0A812LI25</accession>
<feature type="domain" description="GYF" evidence="2">
    <location>
        <begin position="57"/>
        <end position="105"/>
    </location>
</feature>
<dbReference type="InterPro" id="IPR003169">
    <property type="entry name" value="GYF"/>
</dbReference>
<dbReference type="Proteomes" id="UP000604046">
    <property type="component" value="Unassembled WGS sequence"/>
</dbReference>
<dbReference type="Gene3D" id="3.30.1490.40">
    <property type="match status" value="1"/>
</dbReference>
<evidence type="ECO:0000313" key="4">
    <source>
        <dbReference type="Proteomes" id="UP000604046"/>
    </source>
</evidence>
<name>A0A812LI25_9DINO</name>
<evidence type="ECO:0000313" key="3">
    <source>
        <dbReference type="EMBL" id="CAE7242049.1"/>
    </source>
</evidence>
<dbReference type="InterPro" id="IPR035445">
    <property type="entry name" value="GYF-like_dom_sf"/>
</dbReference>
<organism evidence="3 4">
    <name type="scientific">Symbiodinium natans</name>
    <dbReference type="NCBI Taxonomy" id="878477"/>
    <lineage>
        <taxon>Eukaryota</taxon>
        <taxon>Sar</taxon>
        <taxon>Alveolata</taxon>
        <taxon>Dinophyceae</taxon>
        <taxon>Suessiales</taxon>
        <taxon>Symbiodiniaceae</taxon>
        <taxon>Symbiodinium</taxon>
    </lineage>
</organism>